<reference evidence="1" key="1">
    <citation type="submission" date="2021-02" db="EMBL/GenBank/DDBJ databases">
        <authorList>
            <person name="Dougan E. K."/>
            <person name="Rhodes N."/>
            <person name="Thang M."/>
            <person name="Chan C."/>
        </authorList>
    </citation>
    <scope>NUCLEOTIDE SEQUENCE</scope>
</reference>
<organism evidence="1 2">
    <name type="scientific">Polarella glacialis</name>
    <name type="common">Dinoflagellate</name>
    <dbReference type="NCBI Taxonomy" id="89957"/>
    <lineage>
        <taxon>Eukaryota</taxon>
        <taxon>Sar</taxon>
        <taxon>Alveolata</taxon>
        <taxon>Dinophyceae</taxon>
        <taxon>Suessiales</taxon>
        <taxon>Suessiaceae</taxon>
        <taxon>Polarella</taxon>
    </lineage>
</organism>
<gene>
    <name evidence="1" type="ORF">PGLA2088_LOCUS46073</name>
</gene>
<dbReference type="AlphaFoldDB" id="A0A813LI61"/>
<evidence type="ECO:0000313" key="2">
    <source>
        <dbReference type="Proteomes" id="UP000626109"/>
    </source>
</evidence>
<evidence type="ECO:0000313" key="1">
    <source>
        <dbReference type="EMBL" id="CAE8731579.1"/>
    </source>
</evidence>
<protein>
    <submittedName>
        <fullName evidence="1">Uncharacterized protein</fullName>
    </submittedName>
</protein>
<accession>A0A813LI61</accession>
<dbReference type="Proteomes" id="UP000626109">
    <property type="component" value="Unassembled WGS sequence"/>
</dbReference>
<dbReference type="EMBL" id="CAJNNW010036030">
    <property type="protein sequence ID" value="CAE8731579.1"/>
    <property type="molecule type" value="Genomic_DNA"/>
</dbReference>
<comment type="caution">
    <text evidence="1">The sequence shown here is derived from an EMBL/GenBank/DDBJ whole genome shotgun (WGS) entry which is preliminary data.</text>
</comment>
<sequence>MASVSFGRLLCMVTHCFHQQGKILGLRGNRIVPYSESEEYECLVNADAGRPTGVKADEAYIRTWAELKDCIRKLIQLSGTGEVEVARVKEQCRSMFHTELSETVFGHTSMSQLLDDPHFVLDDPRFGPEFDVIGHSENRLRIVLN</sequence>
<name>A0A813LI61_POLGL</name>
<proteinExistence type="predicted"/>